<dbReference type="GO" id="GO:0016491">
    <property type="term" value="F:oxidoreductase activity"/>
    <property type="evidence" value="ECO:0007669"/>
    <property type="project" value="UniProtKB-KW"/>
</dbReference>
<protein>
    <submittedName>
        <fullName evidence="3">Pyridine nucleotide-disulfide oxidoreductase</fullName>
    </submittedName>
</protein>
<gene>
    <name evidence="3" type="ORF">HMPREF0216_01265</name>
</gene>
<dbReference type="STRING" id="545697.HMPREF0216_01265"/>
<reference evidence="3 4" key="1">
    <citation type="submission" date="2012-05" db="EMBL/GenBank/DDBJ databases">
        <authorList>
            <person name="Weinstock G."/>
            <person name="Sodergren E."/>
            <person name="Lobos E.A."/>
            <person name="Fulton L."/>
            <person name="Fulton R."/>
            <person name="Courtney L."/>
            <person name="Fronick C."/>
            <person name="O'Laughlin M."/>
            <person name="Godfrey J."/>
            <person name="Wilson R.M."/>
            <person name="Miner T."/>
            <person name="Farmer C."/>
            <person name="Delehaunty K."/>
            <person name="Cordes M."/>
            <person name="Minx P."/>
            <person name="Tomlinson C."/>
            <person name="Chen J."/>
            <person name="Wollam A."/>
            <person name="Pepin K.H."/>
            <person name="Bhonagiri V."/>
            <person name="Zhang X."/>
            <person name="Suruliraj S."/>
            <person name="Warren W."/>
            <person name="Mitreva M."/>
            <person name="Mardis E.R."/>
            <person name="Wilson R.K."/>
        </authorList>
    </citation>
    <scope>NUCLEOTIDE SEQUENCE [LARGE SCALE GENOMIC DNA]</scope>
    <source>
        <strain evidence="3 4">DSM 1785</strain>
    </source>
</reference>
<feature type="domain" description="FAD/NAD(P)-binding" evidence="2">
    <location>
        <begin position="4"/>
        <end position="294"/>
    </location>
</feature>
<dbReference type="eggNOG" id="COG0446">
    <property type="taxonomic scope" value="Bacteria"/>
</dbReference>
<evidence type="ECO:0000313" key="3">
    <source>
        <dbReference type="EMBL" id="EKY27622.1"/>
    </source>
</evidence>
<dbReference type="RefSeq" id="WP_005212320.1">
    <property type="nucleotide sequence ID" value="NZ_KB291625.1"/>
</dbReference>
<organism evidence="3 4">
    <name type="scientific">Clostridium celatum DSM 1785</name>
    <dbReference type="NCBI Taxonomy" id="545697"/>
    <lineage>
        <taxon>Bacteria</taxon>
        <taxon>Bacillati</taxon>
        <taxon>Bacillota</taxon>
        <taxon>Clostridia</taxon>
        <taxon>Eubacteriales</taxon>
        <taxon>Clostridiaceae</taxon>
        <taxon>Clostridium</taxon>
    </lineage>
</organism>
<evidence type="ECO:0000256" key="1">
    <source>
        <dbReference type="ARBA" id="ARBA00023002"/>
    </source>
</evidence>
<dbReference type="PATRIC" id="fig|545697.3.peg.1244"/>
<accession>L1QJ67</accession>
<dbReference type="AlphaFoldDB" id="L1QJ67"/>
<dbReference type="Proteomes" id="UP000010420">
    <property type="component" value="Unassembled WGS sequence"/>
</dbReference>
<dbReference type="EMBL" id="AMEZ01000033">
    <property type="protein sequence ID" value="EKY27622.1"/>
    <property type="molecule type" value="Genomic_DNA"/>
</dbReference>
<keyword evidence="4" id="KW-1185">Reference proteome</keyword>
<evidence type="ECO:0000313" key="4">
    <source>
        <dbReference type="Proteomes" id="UP000010420"/>
    </source>
</evidence>
<dbReference type="InterPro" id="IPR036188">
    <property type="entry name" value="FAD/NAD-bd_sf"/>
</dbReference>
<dbReference type="PANTHER" id="PTHR42949:SF3">
    <property type="entry name" value="ANAEROBIC GLYCEROL-3-PHOSPHATE DEHYDROGENASE SUBUNIT B"/>
    <property type="match status" value="1"/>
</dbReference>
<comment type="caution">
    <text evidence="3">The sequence shown here is derived from an EMBL/GenBank/DDBJ whole genome shotgun (WGS) entry which is preliminary data.</text>
</comment>
<dbReference type="OrthoDB" id="9776839at2"/>
<dbReference type="InterPro" id="IPR051691">
    <property type="entry name" value="Metab_Enz_Cyan_OpOx_G3PDH"/>
</dbReference>
<dbReference type="Gene3D" id="3.50.50.60">
    <property type="entry name" value="FAD/NAD(P)-binding domain"/>
    <property type="match status" value="2"/>
</dbReference>
<dbReference type="PRINTS" id="PR00469">
    <property type="entry name" value="PNDRDTASEII"/>
</dbReference>
<dbReference type="SUPFAM" id="SSF51905">
    <property type="entry name" value="FAD/NAD(P)-binding domain"/>
    <property type="match status" value="1"/>
</dbReference>
<sequence>MDKYDLVVIGSGASGLSAAVSALKSGIKNVLILEKEDVLGGNLNLFINNGFGEYYLNETVTGPELGSILIENFISLGGKVKINTKVLEVNRDKVITYVNPSEGIKSIEAESIVLAAGCREKYTGNIIVPVDKFTGIFTTASAHRLINLTGYLPGKEVVICGNDIWTLILARRLVIEGANIRGLITERKCFNRDELDIINGFNIPIVYQSEVVEVDGEERVNLVKVNNFEKNEISTIECDSLVLSIGYLPEVDFLRKMSIMMDGEMINTTNSETSVQGIFVCGTMENGIESLFNSGESGLKVGKIAADYLNKVKY</sequence>
<dbReference type="PRINTS" id="PR00368">
    <property type="entry name" value="FADPNR"/>
</dbReference>
<dbReference type="HOGENOM" id="CLU_030705_0_0_9"/>
<dbReference type="Pfam" id="PF07992">
    <property type="entry name" value="Pyr_redox_2"/>
    <property type="match status" value="1"/>
</dbReference>
<keyword evidence="1" id="KW-0560">Oxidoreductase</keyword>
<dbReference type="PANTHER" id="PTHR42949">
    <property type="entry name" value="ANAEROBIC GLYCEROL-3-PHOSPHATE DEHYDROGENASE SUBUNIT B"/>
    <property type="match status" value="1"/>
</dbReference>
<evidence type="ECO:0000259" key="2">
    <source>
        <dbReference type="Pfam" id="PF07992"/>
    </source>
</evidence>
<name>L1QJ67_9CLOT</name>
<proteinExistence type="predicted"/>
<dbReference type="InterPro" id="IPR023753">
    <property type="entry name" value="FAD/NAD-binding_dom"/>
</dbReference>